<name>A0ABY7LQM0_9BACT</name>
<evidence type="ECO:0000313" key="2">
    <source>
        <dbReference type="EMBL" id="WBA42724.1"/>
    </source>
</evidence>
<dbReference type="InterPro" id="IPR000182">
    <property type="entry name" value="GNAT_dom"/>
</dbReference>
<evidence type="ECO:0000313" key="3">
    <source>
        <dbReference type="Proteomes" id="UP001211005"/>
    </source>
</evidence>
<proteinExistence type="predicted"/>
<feature type="domain" description="N-acetyltransferase" evidence="1">
    <location>
        <begin position="2"/>
        <end position="167"/>
    </location>
</feature>
<dbReference type="Pfam" id="PF13302">
    <property type="entry name" value="Acetyltransf_3"/>
    <property type="match status" value="1"/>
</dbReference>
<keyword evidence="3" id="KW-1185">Reference proteome</keyword>
<dbReference type="EMBL" id="CP114767">
    <property type="protein sequence ID" value="WBA42724.1"/>
    <property type="molecule type" value="Genomic_DNA"/>
</dbReference>
<evidence type="ECO:0000259" key="1">
    <source>
        <dbReference type="PROSITE" id="PS51186"/>
    </source>
</evidence>
<dbReference type="Gene3D" id="3.40.630.30">
    <property type="match status" value="1"/>
</dbReference>
<dbReference type="Proteomes" id="UP001211005">
    <property type="component" value="Chromosome"/>
</dbReference>
<gene>
    <name evidence="2" type="ORF">O3303_04000</name>
</gene>
<dbReference type="PANTHER" id="PTHR43415:SF3">
    <property type="entry name" value="GNAT-FAMILY ACETYLTRANSFERASE"/>
    <property type="match status" value="1"/>
</dbReference>
<protein>
    <submittedName>
        <fullName evidence="2">GNAT family protein</fullName>
    </submittedName>
</protein>
<dbReference type="InterPro" id="IPR016181">
    <property type="entry name" value="Acyl_CoA_acyltransferase"/>
</dbReference>
<dbReference type="SUPFAM" id="SSF55729">
    <property type="entry name" value="Acyl-CoA N-acyltransferases (Nat)"/>
    <property type="match status" value="1"/>
</dbReference>
<organism evidence="2 3">
    <name type="scientific">Hymenobacter canadensis</name>
    <dbReference type="NCBI Taxonomy" id="2999067"/>
    <lineage>
        <taxon>Bacteria</taxon>
        <taxon>Pseudomonadati</taxon>
        <taxon>Bacteroidota</taxon>
        <taxon>Cytophagia</taxon>
        <taxon>Cytophagales</taxon>
        <taxon>Hymenobacteraceae</taxon>
        <taxon>Hymenobacter</taxon>
    </lineage>
</organism>
<reference evidence="2 3" key="1">
    <citation type="submission" date="2022-12" db="EMBL/GenBank/DDBJ databases">
        <title>Hymenobacter canadensis sp. nov. isolated from lake water of the Cambridge Bay, Canada.</title>
        <authorList>
            <person name="Kim W.H."/>
            <person name="Lee Y.M."/>
        </authorList>
    </citation>
    <scope>NUCLEOTIDE SEQUENCE [LARGE SCALE GENOMIC DNA]</scope>
    <source>
        <strain evidence="2 3">PAMC 29467</strain>
    </source>
</reference>
<sequence length="174" mass="19367">MITLAPLKQEHVASFYRWIRDPEVIEYSLSAFQRMQTDEQISQWYSATLQDQKSLNLGIFLPDTNELIGYAGLSGISGTNQSAEYFILIGQKACWGQGVGTAVTRQVLAVGFATYQLNRIMLTVSETNVGGLKAYAKAGFVEEGRMREACKRNGLFHDKIIMSVLKAEWQSMGG</sequence>
<dbReference type="RefSeq" id="WP_269560774.1">
    <property type="nucleotide sequence ID" value="NZ_CP114767.1"/>
</dbReference>
<dbReference type="PROSITE" id="PS51186">
    <property type="entry name" value="GNAT"/>
    <property type="match status" value="1"/>
</dbReference>
<accession>A0ABY7LQM0</accession>
<dbReference type="PANTHER" id="PTHR43415">
    <property type="entry name" value="SPERMIDINE N(1)-ACETYLTRANSFERASE"/>
    <property type="match status" value="1"/>
</dbReference>